<evidence type="ECO:0000313" key="1">
    <source>
        <dbReference type="EMBL" id="AKP50599.1"/>
    </source>
</evidence>
<dbReference type="InterPro" id="IPR012347">
    <property type="entry name" value="Ferritin-like"/>
</dbReference>
<dbReference type="KEGG" id="camu:CA2015_1150"/>
<keyword evidence="2" id="KW-1185">Reference proteome</keyword>
<dbReference type="InterPro" id="IPR009078">
    <property type="entry name" value="Ferritin-like_SF"/>
</dbReference>
<sequence length="272" mass="29470">MNLLNLLDKMCPDTKNSDEKELFFSRRDAFHKFGDLSKKMAMAAVPLGILSALPKVAKADTDSLIGVLNYALTLEHLEYRYYQMGLDAGVIEGADMAIFEKIRDHELAHVNFLTEVVGNVLGGTPVTEPAFDFTAGGNFSPFTDYPTFLALSQAFEDTGVRAYKGQAGNVMENDVVLTAALSIHSVEARHASMVRRLRTKKGHDSIKGWITEGSNGTLPAATQAIYAGEENVMHGGVDVTQLTGIDSAAVTEGWDEPLNKDQVLGIASLFLA</sequence>
<accession>A0A0H4P8Y2</accession>
<organism evidence="1 2">
    <name type="scientific">Cyclobacterium amurskyense</name>
    <dbReference type="NCBI Taxonomy" id="320787"/>
    <lineage>
        <taxon>Bacteria</taxon>
        <taxon>Pseudomonadati</taxon>
        <taxon>Bacteroidota</taxon>
        <taxon>Cytophagia</taxon>
        <taxon>Cytophagales</taxon>
        <taxon>Cyclobacteriaceae</taxon>
        <taxon>Cyclobacterium</taxon>
    </lineage>
</organism>
<reference evidence="1 2" key="1">
    <citation type="submission" date="2015-07" db="EMBL/GenBank/DDBJ databases">
        <authorList>
            <person name="Kim K.M."/>
        </authorList>
    </citation>
    <scope>NUCLEOTIDE SEQUENCE [LARGE SCALE GENOMIC DNA]</scope>
    <source>
        <strain evidence="1 2">KCTC 12363</strain>
    </source>
</reference>
<protein>
    <recommendedName>
        <fullName evidence="3">Dessication-associated protein</fullName>
    </recommendedName>
</protein>
<evidence type="ECO:0008006" key="3">
    <source>
        <dbReference type="Google" id="ProtNLM"/>
    </source>
</evidence>
<proteinExistence type="predicted"/>
<dbReference type="STRING" id="320787.CA2015_1150"/>
<dbReference type="Proteomes" id="UP000036520">
    <property type="component" value="Chromosome"/>
</dbReference>
<dbReference type="Gene3D" id="1.20.1260.10">
    <property type="match status" value="1"/>
</dbReference>
<dbReference type="OrthoDB" id="954262at2"/>
<dbReference type="RefSeq" id="WP_048641029.1">
    <property type="nucleotide sequence ID" value="NZ_CAXBGM010000049.1"/>
</dbReference>
<gene>
    <name evidence="1" type="ORF">CA2015_1150</name>
</gene>
<evidence type="ECO:0000313" key="2">
    <source>
        <dbReference type="Proteomes" id="UP000036520"/>
    </source>
</evidence>
<dbReference type="AlphaFoldDB" id="A0A0H4P8Y2"/>
<dbReference type="Pfam" id="PF13668">
    <property type="entry name" value="Ferritin_2"/>
    <property type="match status" value="1"/>
</dbReference>
<dbReference type="EMBL" id="CP012040">
    <property type="protein sequence ID" value="AKP50599.1"/>
    <property type="molecule type" value="Genomic_DNA"/>
</dbReference>
<name>A0A0H4P8Y2_9BACT</name>
<dbReference type="PATRIC" id="fig|320787.5.peg.1273"/>
<dbReference type="SUPFAM" id="SSF47240">
    <property type="entry name" value="Ferritin-like"/>
    <property type="match status" value="1"/>
</dbReference>